<keyword evidence="3" id="KW-1185">Reference proteome</keyword>
<evidence type="ECO:0000313" key="3">
    <source>
        <dbReference type="Proteomes" id="UP000306409"/>
    </source>
</evidence>
<dbReference type="SUPFAM" id="SSF48452">
    <property type="entry name" value="TPR-like"/>
    <property type="match status" value="1"/>
</dbReference>
<organism evidence="2 3">
    <name type="scientific">Ruminiclostridium herbifermentans</name>
    <dbReference type="NCBI Taxonomy" id="2488810"/>
    <lineage>
        <taxon>Bacteria</taxon>
        <taxon>Bacillati</taxon>
        <taxon>Bacillota</taxon>
        <taxon>Clostridia</taxon>
        <taxon>Eubacteriales</taxon>
        <taxon>Oscillospiraceae</taxon>
        <taxon>Ruminiclostridium</taxon>
    </lineage>
</organism>
<dbReference type="AlphaFoldDB" id="A0A7H1VRK5"/>
<dbReference type="EMBL" id="CP061336">
    <property type="protein sequence ID" value="QNU68017.1"/>
    <property type="molecule type" value="Genomic_DNA"/>
</dbReference>
<sequence>MLKKPVDTEQKIDTMGIEKKEVDSDINISDVAYGDACACEETEKEVACVLQYDSNNSDVTEQVNTDYSDVVQSEHVETITSDISEEINSEEIDSKEIESDEIDIYYSDNNMGDQISETEVPEVEAAETNAAETDVQINEIPEISISESETQIPAPEAKLEKISTEDISDAKSLVLIALEKKGNNKKEEAIEYYMKALQRQPDVEMILWIVLDVCALYKQLGLNELAISILETMANQYGTVIKPEVKKEIMNCLV</sequence>
<dbReference type="Proteomes" id="UP000306409">
    <property type="component" value="Chromosome"/>
</dbReference>
<keyword evidence="1" id="KW-0802">TPR repeat</keyword>
<evidence type="ECO:0000313" key="2">
    <source>
        <dbReference type="EMBL" id="QNU68017.1"/>
    </source>
</evidence>
<feature type="repeat" description="TPR" evidence="1">
    <location>
        <begin position="170"/>
        <end position="203"/>
    </location>
</feature>
<evidence type="ECO:0000256" key="1">
    <source>
        <dbReference type="PROSITE-ProRule" id="PRU00339"/>
    </source>
</evidence>
<dbReference type="KEGG" id="rher:EHE19_006130"/>
<accession>A0A7H1VRK5</accession>
<reference evidence="2 3" key="1">
    <citation type="submission" date="2020-09" db="EMBL/GenBank/DDBJ databases">
        <title>Characterization and genome sequencing of Ruminiclostridium sp. nov. MA18.</title>
        <authorList>
            <person name="Rettenmaier R."/>
            <person name="Kowollik M.-L."/>
            <person name="Liebl W."/>
            <person name="Zverlov V."/>
        </authorList>
    </citation>
    <scope>NUCLEOTIDE SEQUENCE [LARGE SCALE GENOMIC DNA]</scope>
    <source>
        <strain evidence="2 3">MA18</strain>
    </source>
</reference>
<dbReference type="Pfam" id="PF13181">
    <property type="entry name" value="TPR_8"/>
    <property type="match status" value="1"/>
</dbReference>
<dbReference type="PROSITE" id="PS50005">
    <property type="entry name" value="TPR"/>
    <property type="match status" value="1"/>
</dbReference>
<gene>
    <name evidence="2" type="ORF">EHE19_006130</name>
</gene>
<dbReference type="InterPro" id="IPR019734">
    <property type="entry name" value="TPR_rpt"/>
</dbReference>
<dbReference type="InterPro" id="IPR011990">
    <property type="entry name" value="TPR-like_helical_dom_sf"/>
</dbReference>
<name>A0A7H1VRK5_9FIRM</name>
<proteinExistence type="predicted"/>
<protein>
    <submittedName>
        <fullName evidence="2">Uncharacterized protein</fullName>
    </submittedName>
</protein>